<feature type="transmembrane region" description="Helical" evidence="11">
    <location>
        <begin position="188"/>
        <end position="212"/>
    </location>
</feature>
<dbReference type="Proteomes" id="UP000249739">
    <property type="component" value="Unassembled WGS sequence"/>
</dbReference>
<keyword evidence="8 11" id="KW-0406">Ion transport</keyword>
<dbReference type="PRINTS" id="PR00123">
    <property type="entry name" value="ATPASEA"/>
</dbReference>
<dbReference type="AlphaFoldDB" id="A0A2W5FI75"/>
<dbReference type="InterPro" id="IPR035908">
    <property type="entry name" value="F0_ATP_A_sf"/>
</dbReference>
<protein>
    <recommendedName>
        <fullName evidence="11 12">ATP synthase subunit a</fullName>
    </recommendedName>
    <alternativeName>
        <fullName evidence="11">ATP synthase F0 sector subunit a</fullName>
    </alternativeName>
    <alternativeName>
        <fullName evidence="11">F-ATPase subunit 6</fullName>
    </alternativeName>
</protein>
<evidence type="ECO:0000313" key="14">
    <source>
        <dbReference type="Proteomes" id="UP000249739"/>
    </source>
</evidence>
<evidence type="ECO:0000256" key="5">
    <source>
        <dbReference type="ARBA" id="ARBA00022692"/>
    </source>
</evidence>
<feature type="transmembrane region" description="Helical" evidence="11">
    <location>
        <begin position="30"/>
        <end position="48"/>
    </location>
</feature>
<keyword evidence="11" id="KW-1003">Cell membrane</keyword>
<dbReference type="PANTHER" id="PTHR11410">
    <property type="entry name" value="ATP SYNTHASE SUBUNIT A"/>
    <property type="match status" value="1"/>
</dbReference>
<gene>
    <name evidence="11" type="primary">atpB</name>
    <name evidence="13" type="ORF">DI586_08305</name>
</gene>
<dbReference type="PANTHER" id="PTHR11410:SF0">
    <property type="entry name" value="ATP SYNTHASE SUBUNIT A"/>
    <property type="match status" value="1"/>
</dbReference>
<dbReference type="GO" id="GO:0046933">
    <property type="term" value="F:proton-transporting ATP synthase activity, rotational mechanism"/>
    <property type="evidence" value="ECO:0007669"/>
    <property type="project" value="UniProtKB-UniRule"/>
</dbReference>
<accession>A0A2W5FI75</accession>
<feature type="transmembrane region" description="Helical" evidence="11">
    <location>
        <begin position="117"/>
        <end position="137"/>
    </location>
</feature>
<name>A0A2W5FI75_9BACT</name>
<keyword evidence="9 11" id="KW-0472">Membrane</keyword>
<evidence type="ECO:0000256" key="8">
    <source>
        <dbReference type="ARBA" id="ARBA00023065"/>
    </source>
</evidence>
<evidence type="ECO:0000256" key="11">
    <source>
        <dbReference type="HAMAP-Rule" id="MF_01393"/>
    </source>
</evidence>
<evidence type="ECO:0000313" key="13">
    <source>
        <dbReference type="EMBL" id="PZP54978.1"/>
    </source>
</evidence>
<keyword evidence="4 11" id="KW-0138">CF(0)</keyword>
<comment type="caution">
    <text evidence="13">The sequence shown here is derived from an EMBL/GenBank/DDBJ whole genome shotgun (WGS) entry which is preliminary data.</text>
</comment>
<feature type="transmembrane region" description="Helical" evidence="11">
    <location>
        <begin position="219"/>
        <end position="245"/>
    </location>
</feature>
<keyword evidence="7 11" id="KW-1133">Transmembrane helix</keyword>
<feature type="transmembrane region" description="Helical" evidence="11">
    <location>
        <begin position="144"/>
        <end position="168"/>
    </location>
</feature>
<dbReference type="EMBL" id="QFOT01000097">
    <property type="protein sequence ID" value="PZP54978.1"/>
    <property type="molecule type" value="Genomic_DNA"/>
</dbReference>
<dbReference type="SUPFAM" id="SSF81336">
    <property type="entry name" value="F1F0 ATP synthase subunit A"/>
    <property type="match status" value="1"/>
</dbReference>
<evidence type="ECO:0000256" key="3">
    <source>
        <dbReference type="ARBA" id="ARBA00022448"/>
    </source>
</evidence>
<evidence type="ECO:0000256" key="2">
    <source>
        <dbReference type="ARBA" id="ARBA00006810"/>
    </source>
</evidence>
<feature type="transmembrane region" description="Helical" evidence="11">
    <location>
        <begin position="87"/>
        <end position="111"/>
    </location>
</feature>
<dbReference type="NCBIfam" id="NF004482">
    <property type="entry name" value="PRK05815.2-4"/>
    <property type="match status" value="1"/>
</dbReference>
<evidence type="ECO:0000256" key="4">
    <source>
        <dbReference type="ARBA" id="ARBA00022547"/>
    </source>
</evidence>
<keyword evidence="3 11" id="KW-0813">Transport</keyword>
<dbReference type="FunFam" id="1.20.120.220:FF:000003">
    <property type="entry name" value="ATP synthase subunit a"/>
    <property type="match status" value="1"/>
</dbReference>
<dbReference type="GO" id="GO:0005886">
    <property type="term" value="C:plasma membrane"/>
    <property type="evidence" value="ECO:0007669"/>
    <property type="project" value="UniProtKB-SubCell"/>
</dbReference>
<evidence type="ECO:0000256" key="1">
    <source>
        <dbReference type="ARBA" id="ARBA00004141"/>
    </source>
</evidence>
<dbReference type="NCBIfam" id="TIGR01131">
    <property type="entry name" value="ATP_synt_6_or_A"/>
    <property type="match status" value="1"/>
</dbReference>
<evidence type="ECO:0000256" key="10">
    <source>
        <dbReference type="ARBA" id="ARBA00023310"/>
    </source>
</evidence>
<evidence type="ECO:0000256" key="12">
    <source>
        <dbReference type="RuleBase" id="RU000483"/>
    </source>
</evidence>
<reference evidence="13 14" key="1">
    <citation type="submission" date="2017-08" db="EMBL/GenBank/DDBJ databases">
        <title>Infants hospitalized years apart are colonized by the same room-sourced microbial strains.</title>
        <authorList>
            <person name="Brooks B."/>
            <person name="Olm M.R."/>
            <person name="Firek B.A."/>
            <person name="Baker R."/>
            <person name="Thomas B.C."/>
            <person name="Morowitz M.J."/>
            <person name="Banfield J.F."/>
        </authorList>
    </citation>
    <scope>NUCLEOTIDE SEQUENCE [LARGE SCALE GENOMIC DNA]</scope>
    <source>
        <strain evidence="13">S2_006_000_R2_64</strain>
    </source>
</reference>
<dbReference type="GO" id="GO:0045259">
    <property type="term" value="C:proton-transporting ATP synthase complex"/>
    <property type="evidence" value="ECO:0007669"/>
    <property type="project" value="UniProtKB-KW"/>
</dbReference>
<dbReference type="InterPro" id="IPR000568">
    <property type="entry name" value="ATP_synth_F0_asu"/>
</dbReference>
<dbReference type="HAMAP" id="MF_01393">
    <property type="entry name" value="ATP_synth_a_bact"/>
    <property type="match status" value="1"/>
</dbReference>
<proteinExistence type="inferred from homology"/>
<keyword evidence="6 11" id="KW-0375">Hydrogen ion transport</keyword>
<evidence type="ECO:0000256" key="7">
    <source>
        <dbReference type="ARBA" id="ARBA00022989"/>
    </source>
</evidence>
<dbReference type="InterPro" id="IPR045083">
    <property type="entry name" value="ATP_synth_F0_asu_bact/mt"/>
</dbReference>
<evidence type="ECO:0000256" key="9">
    <source>
        <dbReference type="ARBA" id="ARBA00023136"/>
    </source>
</evidence>
<dbReference type="InterPro" id="IPR023011">
    <property type="entry name" value="ATP_synth_F0_asu_AS"/>
</dbReference>
<comment type="function">
    <text evidence="11 12">Key component of the proton channel; it plays a direct role in the translocation of protons across the membrane.</text>
</comment>
<organism evidence="13 14">
    <name type="scientific">Micavibrio aeruginosavorus</name>
    <dbReference type="NCBI Taxonomy" id="349221"/>
    <lineage>
        <taxon>Bacteria</taxon>
        <taxon>Pseudomonadati</taxon>
        <taxon>Bdellovibrionota</taxon>
        <taxon>Bdellovibrionia</taxon>
        <taxon>Bdellovibrionales</taxon>
        <taxon>Pseudobdellovibrionaceae</taxon>
        <taxon>Micavibrio</taxon>
    </lineage>
</organism>
<comment type="subcellular location">
    <subcellularLocation>
        <location evidence="11 12">Cell membrane</location>
        <topology evidence="11 12">Multi-pass membrane protein</topology>
    </subcellularLocation>
    <subcellularLocation>
        <location evidence="1">Membrane</location>
        <topology evidence="1">Multi-pass membrane protein</topology>
    </subcellularLocation>
</comment>
<sequence>MASPMHQFEIAPLVPFTAGSLDLSFTNSSLWMMITVFVSVIFFSIATAPKAIIPGRMQVMAEGAYNFVANLITDNMGGPDGKRGKEYFPLIFTLFMFVFLGNALGLIPYSFTYTSHLAVTAGLALLVFFAVLIIGVIRHGFHFFSLFAPSGVPGWLMPLVVMIEFVSFLSRPITLSVRLFANMVAGHVLLKVIAGFCIMFATIGGAAWLGVILPVAMNVVMLGFELFIAFIQAYVFAVLTCIYLKDTIEIEH</sequence>
<comment type="similarity">
    <text evidence="2 11 12">Belongs to the ATPase A chain family.</text>
</comment>
<dbReference type="Pfam" id="PF00119">
    <property type="entry name" value="ATP-synt_A"/>
    <property type="match status" value="1"/>
</dbReference>
<dbReference type="PROSITE" id="PS00449">
    <property type="entry name" value="ATPASE_A"/>
    <property type="match status" value="1"/>
</dbReference>
<keyword evidence="5 11" id="KW-0812">Transmembrane</keyword>
<dbReference type="Gene3D" id="1.20.120.220">
    <property type="entry name" value="ATP synthase, F0 complex, subunit A"/>
    <property type="match status" value="1"/>
</dbReference>
<keyword evidence="10 11" id="KW-0066">ATP synthesis</keyword>
<evidence type="ECO:0000256" key="6">
    <source>
        <dbReference type="ARBA" id="ARBA00022781"/>
    </source>
</evidence>
<dbReference type="CDD" id="cd00310">
    <property type="entry name" value="ATP-synt_Fo_a_6"/>
    <property type="match status" value="1"/>
</dbReference>